<gene>
    <name evidence="6" type="ORF">BDZ85DRAFT_318103</name>
</gene>
<feature type="compositionally biased region" description="Polar residues" evidence="4">
    <location>
        <begin position="1112"/>
        <end position="1123"/>
    </location>
</feature>
<accession>A0A6A6GFD1</accession>
<feature type="compositionally biased region" description="Basic and acidic residues" evidence="4">
    <location>
        <begin position="878"/>
        <end position="889"/>
    </location>
</feature>
<feature type="compositionally biased region" description="Basic residues" evidence="4">
    <location>
        <begin position="397"/>
        <end position="409"/>
    </location>
</feature>
<name>A0A6A6GFD1_9PEZI</name>
<feature type="compositionally biased region" description="Acidic residues" evidence="4">
    <location>
        <begin position="52"/>
        <end position="65"/>
    </location>
</feature>
<evidence type="ECO:0000256" key="1">
    <source>
        <dbReference type="ARBA" id="ARBA00004123"/>
    </source>
</evidence>
<evidence type="ECO:0000259" key="5">
    <source>
        <dbReference type="Pfam" id="PF09444"/>
    </source>
</evidence>
<feature type="region of interest" description="Disordered" evidence="4">
    <location>
        <begin position="295"/>
        <end position="425"/>
    </location>
</feature>
<feature type="compositionally biased region" description="Basic and acidic residues" evidence="4">
    <location>
        <begin position="897"/>
        <end position="910"/>
    </location>
</feature>
<dbReference type="InterPro" id="IPR018564">
    <property type="entry name" value="Repl_chkpnt_MRC1_dom"/>
</dbReference>
<feature type="compositionally biased region" description="Basic and acidic residues" evidence="4">
    <location>
        <begin position="255"/>
        <end position="266"/>
    </location>
</feature>
<keyword evidence="3" id="KW-0539">Nucleus</keyword>
<feature type="compositionally biased region" description="Acidic residues" evidence="4">
    <location>
        <begin position="219"/>
        <end position="237"/>
    </location>
</feature>
<feature type="compositionally biased region" description="Basic and acidic residues" evidence="4">
    <location>
        <begin position="1137"/>
        <end position="1147"/>
    </location>
</feature>
<dbReference type="PANTHER" id="PTHR14396">
    <property type="entry name" value="CLASPIN"/>
    <property type="match status" value="1"/>
</dbReference>
<dbReference type="GO" id="GO:0007095">
    <property type="term" value="P:mitotic G2 DNA damage checkpoint signaling"/>
    <property type="evidence" value="ECO:0007669"/>
    <property type="project" value="TreeGrafter"/>
</dbReference>
<feature type="compositionally biased region" description="Acidic residues" evidence="4">
    <location>
        <begin position="858"/>
        <end position="868"/>
    </location>
</feature>
<proteinExistence type="predicted"/>
<evidence type="ECO:0000256" key="3">
    <source>
        <dbReference type="ARBA" id="ARBA00023242"/>
    </source>
</evidence>
<feature type="compositionally biased region" description="Polar residues" evidence="4">
    <location>
        <begin position="123"/>
        <end position="135"/>
    </location>
</feature>
<feature type="compositionally biased region" description="Low complexity" evidence="4">
    <location>
        <begin position="1194"/>
        <end position="1205"/>
    </location>
</feature>
<dbReference type="GO" id="GO:0005634">
    <property type="term" value="C:nucleus"/>
    <property type="evidence" value="ECO:0007669"/>
    <property type="project" value="UniProtKB-SubCell"/>
</dbReference>
<reference evidence="7" key="1">
    <citation type="journal article" date="2020" name="Stud. Mycol.">
        <title>101 Dothideomycetes genomes: A test case for predicting lifestyles and emergence of pathogens.</title>
        <authorList>
            <person name="Haridas S."/>
            <person name="Albert R."/>
            <person name="Binder M."/>
            <person name="Bloem J."/>
            <person name="LaButti K."/>
            <person name="Salamov A."/>
            <person name="Andreopoulos B."/>
            <person name="Baker S."/>
            <person name="Barry K."/>
            <person name="Bills G."/>
            <person name="Bluhm B."/>
            <person name="Cannon C."/>
            <person name="Castanera R."/>
            <person name="Culley D."/>
            <person name="Daum C."/>
            <person name="Ezra D."/>
            <person name="Gonzalez J."/>
            <person name="Henrissat B."/>
            <person name="Kuo A."/>
            <person name="Liang C."/>
            <person name="Lipzen A."/>
            <person name="Lutzoni F."/>
            <person name="Magnuson J."/>
            <person name="Mondo S."/>
            <person name="Nolan M."/>
            <person name="Ohm R."/>
            <person name="Pangilinan J."/>
            <person name="Park H.-J."/>
            <person name="Ramirez L."/>
            <person name="Alfaro M."/>
            <person name="Sun H."/>
            <person name="Tritt A."/>
            <person name="Yoshinaga Y."/>
            <person name="Zwiers L.-H."/>
            <person name="Turgeon B."/>
            <person name="Goodwin S."/>
            <person name="Spatafora J."/>
            <person name="Crous P."/>
            <person name="Grigoriev I."/>
        </authorList>
    </citation>
    <scope>NUCLEOTIDE SEQUENCE [LARGE SCALE GENOMIC DNA]</scope>
    <source>
        <strain evidence="7">CECT 20119</strain>
    </source>
</reference>
<feature type="compositionally biased region" description="Acidic residues" evidence="4">
    <location>
        <begin position="555"/>
        <end position="606"/>
    </location>
</feature>
<feature type="region of interest" description="Disordered" evidence="4">
    <location>
        <begin position="1130"/>
        <end position="1207"/>
    </location>
</feature>
<sequence>MPSLDSDMDDQSPVRPIGRIASRMVGSPTRSEDSEPEFRHSPVRIGKRIFQESDEEEEQEADDAADIYAAMKAKLMGQKPVVEEKAQKQVTTLRSPKSSAAESSSRPSSPAPKSSAPQSLSPTTSDNGSHASGSDSDAPVVSKKRSRNAVFLSDSESEKDGPTASDSNAPAPPAGNRFKQLLAQKRAEREKLEEQERIEAEQRAQQEKEKTAQFNLSDLFDDDEVTRDQDAAEEDSTIDDKLTQQARPTRKASRKAIEDMNKETQRMSRNMQLTHQAKVKKKFSIADFAAKFKKQSIPPPACAQSSAAPSSDVEKDKDVETPPSSPPSEGVAPDLGKTIFAVRSATALDGGGEDEPDLPRLEEILSQSLLGKGKGKASASNPIEPSNPPAAEAPTKPPKKRLSPKKYRIHNLAPRSSSPIGGDSDDDLEIIKDRLAVFSKIVPKKANESAAVHHLRVLAGLNGQESAPSRKGKKNIRPSMTSGQLDVQLRRRAALQVKQEREEKIAELRAKGIIVQTAEERERDMMEIEDLLEKARREAEELKKKEKEERKEEGGEVSDDESDEEWMEGKEEEEAASGEEDNDEEEDLEASGSEEEDEDEDEEEVEEVQKNALVDDVADEADDESEEDAGERRKDYDDAEMDDSLSGADFDRAPKPRAARKKFIVDDDEDDEVTEAVVASSQPPQDESPAQSDDLAAAFGFVAAPRALMSPSQMFAGTMAASQSQLDRPFNNQSQEQDSMDIFNAMVPSMPTPEMPRDDTQATVYDERMIHDSLPDTQTPRVQLDLTQGNTQSPAISRLSQMSAWPSPSQDVGFGYRESPLAHAARPPQSTIDTVLLSVPESPVQPRRGRLQRRAIADEESVNGEDDSPAPATMPAPEAKKTTAFDVMKRAATKPVIDFDKKKSGAKEMIDEQASESDDEYAGLGGASDDDADGSGDEADKAMIDTSDIKVDERKLAAYYAEKSRAENEAQTSRLYKDLMSGALRRRGDAFDLDSDEDEQIAERRRRKQREEARKRRLLLGDEKLGKLGESGKKEAFLRAIEDRDEEDGDVDMLDGRDPDASFSGEADTASQDPSTQPPSQDTLQPVSGNALKRKADDQIREVFKRPAFSARRTTNAAFTKPSNLAEVRETVSFLVDEPHGEERPVDLSDDEEGPAPDTNDDVTPAEPHPRAPFSARRTPAKPAVVNRLLSRQSSSSSSSASTATDQAGAGMAFLRTSTSSFSGFKVPSLLRRATTSTSTTAGGRGSMGPPALKKDASTGSAGTGRKQGSGKSSINYAAREAERRAVVEGVERRRREDVRRIAGMRKVGGTGGRGFGGGFE</sequence>
<feature type="region of interest" description="Disordered" evidence="4">
    <location>
        <begin position="1225"/>
        <end position="1284"/>
    </location>
</feature>
<keyword evidence="2" id="KW-0597">Phosphoprotein</keyword>
<evidence type="ECO:0000256" key="2">
    <source>
        <dbReference type="ARBA" id="ARBA00022553"/>
    </source>
</evidence>
<feature type="compositionally biased region" description="Acidic residues" evidence="4">
    <location>
        <begin position="911"/>
        <end position="921"/>
    </location>
</feature>
<feature type="compositionally biased region" description="Acidic residues" evidence="4">
    <location>
        <begin position="1"/>
        <end position="10"/>
    </location>
</feature>
<feature type="compositionally biased region" description="Acidic residues" evidence="4">
    <location>
        <begin position="991"/>
        <end position="1000"/>
    </location>
</feature>
<dbReference type="InterPro" id="IPR024146">
    <property type="entry name" value="Claspin"/>
</dbReference>
<feature type="compositionally biased region" description="Acidic residues" evidence="4">
    <location>
        <begin position="928"/>
        <end position="937"/>
    </location>
</feature>
<evidence type="ECO:0000313" key="6">
    <source>
        <dbReference type="EMBL" id="KAF2224130.1"/>
    </source>
</evidence>
<feature type="compositionally biased region" description="Low complexity" evidence="4">
    <location>
        <begin position="1232"/>
        <end position="1242"/>
    </location>
</feature>
<feature type="compositionally biased region" description="Polar residues" evidence="4">
    <location>
        <begin position="1069"/>
        <end position="1088"/>
    </location>
</feature>
<dbReference type="Proteomes" id="UP000799538">
    <property type="component" value="Unassembled WGS sequence"/>
</dbReference>
<feature type="compositionally biased region" description="Low complexity" evidence="4">
    <location>
        <begin position="95"/>
        <end position="122"/>
    </location>
</feature>
<comment type="subcellular location">
    <subcellularLocation>
        <location evidence="1">Nucleus</location>
    </subcellularLocation>
</comment>
<dbReference type="OrthoDB" id="2130597at2759"/>
<dbReference type="GO" id="GO:0010997">
    <property type="term" value="F:anaphase-promoting complex binding"/>
    <property type="evidence" value="ECO:0007669"/>
    <property type="project" value="TreeGrafter"/>
</dbReference>
<evidence type="ECO:0000256" key="4">
    <source>
        <dbReference type="SAM" id="MobiDB-lite"/>
    </source>
</evidence>
<feature type="region of interest" description="Disordered" evidence="4">
    <location>
        <begin position="462"/>
        <end position="484"/>
    </location>
</feature>
<feature type="compositionally biased region" description="Acidic residues" evidence="4">
    <location>
        <begin position="616"/>
        <end position="629"/>
    </location>
</feature>
<dbReference type="PANTHER" id="PTHR14396:SF10">
    <property type="entry name" value="CLASPIN"/>
    <property type="match status" value="1"/>
</dbReference>
<evidence type="ECO:0000313" key="7">
    <source>
        <dbReference type="Proteomes" id="UP000799538"/>
    </source>
</evidence>
<keyword evidence="7" id="KW-1185">Reference proteome</keyword>
<feature type="compositionally biased region" description="Basic and acidic residues" evidence="4">
    <location>
        <begin position="1009"/>
        <end position="1042"/>
    </location>
</feature>
<feature type="region of interest" description="Disordered" evidence="4">
    <location>
        <begin position="834"/>
        <end position="947"/>
    </location>
</feature>
<feature type="compositionally biased region" description="Low complexity" evidence="4">
    <location>
        <begin position="302"/>
        <end position="311"/>
    </location>
</feature>
<organism evidence="6 7">
    <name type="scientific">Elsinoe ampelina</name>
    <dbReference type="NCBI Taxonomy" id="302913"/>
    <lineage>
        <taxon>Eukaryota</taxon>
        <taxon>Fungi</taxon>
        <taxon>Dikarya</taxon>
        <taxon>Ascomycota</taxon>
        <taxon>Pezizomycotina</taxon>
        <taxon>Dothideomycetes</taxon>
        <taxon>Dothideomycetidae</taxon>
        <taxon>Myriangiales</taxon>
        <taxon>Elsinoaceae</taxon>
        <taxon>Elsinoe</taxon>
    </lineage>
</organism>
<feature type="compositionally biased region" description="Basic and acidic residues" evidence="4">
    <location>
        <begin position="539"/>
        <end position="554"/>
    </location>
</feature>
<feature type="compositionally biased region" description="Acidic residues" evidence="4">
    <location>
        <begin position="1148"/>
        <end position="1161"/>
    </location>
</feature>
<feature type="compositionally biased region" description="Basic and acidic residues" evidence="4">
    <location>
        <begin position="185"/>
        <end position="211"/>
    </location>
</feature>
<feature type="region of interest" description="Disordered" evidence="4">
    <location>
        <begin position="539"/>
        <end position="694"/>
    </location>
</feature>
<feature type="region of interest" description="Disordered" evidence="4">
    <location>
        <begin position="986"/>
        <end position="1099"/>
    </location>
</feature>
<feature type="compositionally biased region" description="Basic and acidic residues" evidence="4">
    <location>
        <begin position="938"/>
        <end position="947"/>
    </location>
</feature>
<feature type="compositionally biased region" description="Polar residues" evidence="4">
    <location>
        <begin position="680"/>
        <end position="691"/>
    </location>
</feature>
<dbReference type="GO" id="GO:0033314">
    <property type="term" value="P:mitotic DNA replication checkpoint signaling"/>
    <property type="evidence" value="ECO:0007669"/>
    <property type="project" value="TreeGrafter"/>
</dbReference>
<feature type="domain" description="DNA replication checkpoint mediator MRC1" evidence="5">
    <location>
        <begin position="902"/>
        <end position="1039"/>
    </location>
</feature>
<feature type="compositionally biased region" description="Acidic residues" evidence="4">
    <location>
        <begin position="1043"/>
        <end position="1053"/>
    </location>
</feature>
<protein>
    <submittedName>
        <fullName evidence="6">MRC1-like domain-containing protein</fullName>
    </submittedName>
</protein>
<feature type="compositionally biased region" description="Basic and acidic residues" evidence="4">
    <location>
        <begin position="30"/>
        <end position="40"/>
    </location>
</feature>
<dbReference type="Pfam" id="PF09444">
    <property type="entry name" value="MRC1"/>
    <property type="match status" value="1"/>
</dbReference>
<feature type="region of interest" description="Disordered" evidence="4">
    <location>
        <begin position="1"/>
        <end position="278"/>
    </location>
</feature>
<feature type="region of interest" description="Disordered" evidence="4">
    <location>
        <begin position="1105"/>
        <end position="1124"/>
    </location>
</feature>
<dbReference type="EMBL" id="ML992505">
    <property type="protein sequence ID" value="KAF2224130.1"/>
    <property type="molecule type" value="Genomic_DNA"/>
</dbReference>